<evidence type="ECO:0000313" key="2">
    <source>
        <dbReference type="EMBL" id="KAJ1728326.1"/>
    </source>
</evidence>
<dbReference type="GO" id="GO:0047429">
    <property type="term" value="F:nucleoside triphosphate diphosphatase activity"/>
    <property type="evidence" value="ECO:0007669"/>
    <property type="project" value="TreeGrafter"/>
</dbReference>
<dbReference type="Pfam" id="PF01663">
    <property type="entry name" value="Phosphodiest"/>
    <property type="match status" value="1"/>
</dbReference>
<dbReference type="Proteomes" id="UP001143981">
    <property type="component" value="Unassembled WGS sequence"/>
</dbReference>
<evidence type="ECO:0000256" key="1">
    <source>
        <dbReference type="SAM" id="Phobius"/>
    </source>
</evidence>
<dbReference type="GO" id="GO:0017111">
    <property type="term" value="F:ribonucleoside triphosphate phosphatase activity"/>
    <property type="evidence" value="ECO:0007669"/>
    <property type="project" value="TreeGrafter"/>
</dbReference>
<dbReference type="CDD" id="cd16018">
    <property type="entry name" value="Enpp"/>
    <property type="match status" value="1"/>
</dbReference>
<dbReference type="GO" id="GO:0009141">
    <property type="term" value="P:nucleoside triphosphate metabolic process"/>
    <property type="evidence" value="ECO:0007669"/>
    <property type="project" value="TreeGrafter"/>
</dbReference>
<keyword evidence="1" id="KW-0812">Transmembrane</keyword>
<reference evidence="2" key="1">
    <citation type="submission" date="2022-07" db="EMBL/GenBank/DDBJ databases">
        <title>Phylogenomic reconstructions and comparative analyses of Kickxellomycotina fungi.</title>
        <authorList>
            <person name="Reynolds N.K."/>
            <person name="Stajich J.E."/>
            <person name="Barry K."/>
            <person name="Grigoriev I.V."/>
            <person name="Crous P."/>
            <person name="Smith M.E."/>
        </authorList>
    </citation>
    <scope>NUCLEOTIDE SEQUENCE</scope>
    <source>
        <strain evidence="2">BCRC 34381</strain>
    </source>
</reference>
<dbReference type="Gene3D" id="3.40.720.10">
    <property type="entry name" value="Alkaline Phosphatase, subunit A"/>
    <property type="match status" value="2"/>
</dbReference>
<dbReference type="OrthoDB" id="415411at2759"/>
<dbReference type="EMBL" id="JANBOI010000844">
    <property type="protein sequence ID" value="KAJ1728326.1"/>
    <property type="molecule type" value="Genomic_DNA"/>
</dbReference>
<dbReference type="InterPro" id="IPR017850">
    <property type="entry name" value="Alkaline_phosphatase_core_sf"/>
</dbReference>
<feature type="transmembrane region" description="Helical" evidence="1">
    <location>
        <begin position="36"/>
        <end position="57"/>
    </location>
</feature>
<keyword evidence="3" id="KW-1185">Reference proteome</keyword>
<protein>
    <recommendedName>
        <fullName evidence="4">Phosphodiest-domain-containing protein</fullName>
    </recommendedName>
</protein>
<accession>A0A9W8CX37</accession>
<evidence type="ECO:0008006" key="4">
    <source>
        <dbReference type="Google" id="ProtNLM"/>
    </source>
</evidence>
<evidence type="ECO:0000313" key="3">
    <source>
        <dbReference type="Proteomes" id="UP001143981"/>
    </source>
</evidence>
<gene>
    <name evidence="2" type="ORF">LPJ61_004091</name>
</gene>
<dbReference type="PANTHER" id="PTHR10151:SF120">
    <property type="entry name" value="BIS(5'-ADENOSYL)-TRIPHOSPHATASE"/>
    <property type="match status" value="1"/>
</dbReference>
<dbReference type="Gene3D" id="3.30.1360.180">
    <property type="match status" value="1"/>
</dbReference>
<keyword evidence="1" id="KW-1133">Transmembrane helix</keyword>
<dbReference type="InterPro" id="IPR002591">
    <property type="entry name" value="Phosphodiest/P_Trfase"/>
</dbReference>
<keyword evidence="1" id="KW-0472">Membrane</keyword>
<proteinExistence type="predicted"/>
<dbReference type="SUPFAM" id="SSF53649">
    <property type="entry name" value="Alkaline phosphatase-like"/>
    <property type="match status" value="1"/>
</dbReference>
<organism evidence="2 3">
    <name type="scientific">Coemansia biformis</name>
    <dbReference type="NCBI Taxonomy" id="1286918"/>
    <lineage>
        <taxon>Eukaryota</taxon>
        <taxon>Fungi</taxon>
        <taxon>Fungi incertae sedis</taxon>
        <taxon>Zoopagomycota</taxon>
        <taxon>Kickxellomycotina</taxon>
        <taxon>Kickxellomycetes</taxon>
        <taxon>Kickxellales</taxon>
        <taxon>Kickxellaceae</taxon>
        <taxon>Coemansia</taxon>
    </lineage>
</organism>
<name>A0A9W8CX37_9FUNG</name>
<comment type="caution">
    <text evidence="2">The sequence shown here is derived from an EMBL/GenBank/DDBJ whole genome shotgun (WGS) entry which is preliminary data.</text>
</comment>
<sequence>MNGGEKDALVEDAPLTPPHGRARAGLRGRLTVVRGVGLLLLAIPALLVLLCVGAYIYNVECPADGPMPHAKPDYLSMWPVNKHDSGDAPVGAEARGLVSNGTHLFRPTLVLVSLDGFRADYLGRGLTPNLVRLGRQGLRADYMVPSFPSSTFPNHYSIVTGLYPGSHGIVSNSFYDTALNDTFVYSNSTLNLQSRWWEGGEPIWVTAERQGVKAAIDMWPGSTAAIRNTRPSYVLPFEDGVAPETKTRQLLEWLDLPLDRRPSFLAAYMPEVDHAGHAAGPDSEQVNSALQLVDGALGELWKQIATRNLTHIVNLMVVSDHGMTTAVPHKNAIYLDDIIDVSKLVGIYGWPLGGIQPKDDSDIPELFAKLKQASSGQPWKVYLRDELPQRYHYTHKTRVAPVLVIPDIHYYVTTRANDKTAGGSPGPGKGEQVIGLHGYDNQNPFMRATFVAVGPAFRARDAAPSSANASQPEDMVQIQAGSMRRMLAVRSDVGKEQMPDSGAHVSDMSAEQEYLELVRGALVSSPGRPARYRAEYDNLWGDEHLGEAALRNIRHPPFENVELYGLMARILGVTPAPNNGTSEFSSWWLC</sequence>
<dbReference type="PANTHER" id="PTHR10151">
    <property type="entry name" value="ECTONUCLEOTIDE PYROPHOSPHATASE/PHOSPHODIESTERASE"/>
    <property type="match status" value="1"/>
</dbReference>
<dbReference type="AlphaFoldDB" id="A0A9W8CX37"/>